<dbReference type="GO" id="GO:0017061">
    <property type="term" value="F:S-methyl-5-thioadenosine phosphorylase activity"/>
    <property type="evidence" value="ECO:0007669"/>
    <property type="project" value="UniProtKB-EC"/>
</dbReference>
<protein>
    <submittedName>
        <fullName evidence="10">Unannotated protein</fullName>
    </submittedName>
</protein>
<dbReference type="CDD" id="cd16833">
    <property type="entry name" value="YfiH"/>
    <property type="match status" value="1"/>
</dbReference>
<keyword evidence="4" id="KW-0479">Metal-binding</keyword>
<keyword evidence="3" id="KW-0808">Transferase</keyword>
<dbReference type="AlphaFoldDB" id="A0A6J6IDR8"/>
<dbReference type="GO" id="GO:0005507">
    <property type="term" value="F:copper ion binding"/>
    <property type="evidence" value="ECO:0007669"/>
    <property type="project" value="TreeGrafter"/>
</dbReference>
<dbReference type="Pfam" id="PF02578">
    <property type="entry name" value="Cu-oxidase_4"/>
    <property type="match status" value="1"/>
</dbReference>
<comment type="catalytic activity">
    <reaction evidence="8">
        <text>adenosine + phosphate = alpha-D-ribose 1-phosphate + adenine</text>
        <dbReference type="Rhea" id="RHEA:27642"/>
        <dbReference type="ChEBI" id="CHEBI:16335"/>
        <dbReference type="ChEBI" id="CHEBI:16708"/>
        <dbReference type="ChEBI" id="CHEBI:43474"/>
        <dbReference type="ChEBI" id="CHEBI:57720"/>
        <dbReference type="EC" id="2.4.2.1"/>
    </reaction>
    <physiologicalReaction direction="left-to-right" evidence="8">
        <dbReference type="Rhea" id="RHEA:27643"/>
    </physiologicalReaction>
</comment>
<dbReference type="InterPro" id="IPR011324">
    <property type="entry name" value="Cytotoxic_necrot_fac-like_cat"/>
</dbReference>
<reference evidence="10" key="1">
    <citation type="submission" date="2020-05" db="EMBL/GenBank/DDBJ databases">
        <authorList>
            <person name="Chiriac C."/>
            <person name="Salcher M."/>
            <person name="Ghai R."/>
            <person name="Kavagutti S V."/>
        </authorList>
    </citation>
    <scope>NUCLEOTIDE SEQUENCE</scope>
</reference>
<evidence type="ECO:0000256" key="5">
    <source>
        <dbReference type="ARBA" id="ARBA00022801"/>
    </source>
</evidence>
<keyword evidence="5" id="KW-0378">Hydrolase</keyword>
<keyword evidence="6" id="KW-0862">Zinc</keyword>
<accession>A0A6J6IDR8</accession>
<comment type="catalytic activity">
    <reaction evidence="1">
        <text>inosine + phosphate = alpha-D-ribose 1-phosphate + hypoxanthine</text>
        <dbReference type="Rhea" id="RHEA:27646"/>
        <dbReference type="ChEBI" id="CHEBI:17368"/>
        <dbReference type="ChEBI" id="CHEBI:17596"/>
        <dbReference type="ChEBI" id="CHEBI:43474"/>
        <dbReference type="ChEBI" id="CHEBI:57720"/>
        <dbReference type="EC" id="2.4.2.1"/>
    </reaction>
    <physiologicalReaction direction="left-to-right" evidence="1">
        <dbReference type="Rhea" id="RHEA:27647"/>
    </physiologicalReaction>
</comment>
<evidence type="ECO:0000256" key="2">
    <source>
        <dbReference type="ARBA" id="ARBA00007353"/>
    </source>
</evidence>
<proteinExistence type="inferred from homology"/>
<evidence type="ECO:0000256" key="4">
    <source>
        <dbReference type="ARBA" id="ARBA00022723"/>
    </source>
</evidence>
<name>A0A6J6IDR8_9ZZZZ</name>
<evidence type="ECO:0000256" key="8">
    <source>
        <dbReference type="ARBA" id="ARBA00048968"/>
    </source>
</evidence>
<dbReference type="InterPro" id="IPR038371">
    <property type="entry name" value="Cu_polyphenol_OxRdtase_sf"/>
</dbReference>
<comment type="similarity">
    <text evidence="2">Belongs to the purine nucleoside phosphorylase YfiH/LACC1 family.</text>
</comment>
<comment type="catalytic activity">
    <reaction evidence="7">
        <text>adenosine + H2O + H(+) = inosine + NH4(+)</text>
        <dbReference type="Rhea" id="RHEA:24408"/>
        <dbReference type="ChEBI" id="CHEBI:15377"/>
        <dbReference type="ChEBI" id="CHEBI:15378"/>
        <dbReference type="ChEBI" id="CHEBI:16335"/>
        <dbReference type="ChEBI" id="CHEBI:17596"/>
        <dbReference type="ChEBI" id="CHEBI:28938"/>
        <dbReference type="EC" id="3.5.4.4"/>
    </reaction>
    <physiologicalReaction direction="left-to-right" evidence="7">
        <dbReference type="Rhea" id="RHEA:24409"/>
    </physiologicalReaction>
</comment>
<organism evidence="10">
    <name type="scientific">freshwater metagenome</name>
    <dbReference type="NCBI Taxonomy" id="449393"/>
    <lineage>
        <taxon>unclassified sequences</taxon>
        <taxon>metagenomes</taxon>
        <taxon>ecological metagenomes</taxon>
    </lineage>
</organism>
<evidence type="ECO:0000256" key="9">
    <source>
        <dbReference type="ARBA" id="ARBA00049893"/>
    </source>
</evidence>
<dbReference type="PANTHER" id="PTHR30616">
    <property type="entry name" value="UNCHARACTERIZED PROTEIN YFIH"/>
    <property type="match status" value="1"/>
</dbReference>
<dbReference type="InterPro" id="IPR003730">
    <property type="entry name" value="Cu_polyphenol_OxRdtase"/>
</dbReference>
<evidence type="ECO:0000313" key="10">
    <source>
        <dbReference type="EMBL" id="CAB4619308.1"/>
    </source>
</evidence>
<dbReference type="SUPFAM" id="SSF64438">
    <property type="entry name" value="CNF1/YfiH-like putative cysteine hydrolases"/>
    <property type="match status" value="1"/>
</dbReference>
<comment type="catalytic activity">
    <reaction evidence="9">
        <text>S-methyl-5'-thioadenosine + phosphate = 5-(methylsulfanyl)-alpha-D-ribose 1-phosphate + adenine</text>
        <dbReference type="Rhea" id="RHEA:11852"/>
        <dbReference type="ChEBI" id="CHEBI:16708"/>
        <dbReference type="ChEBI" id="CHEBI:17509"/>
        <dbReference type="ChEBI" id="CHEBI:43474"/>
        <dbReference type="ChEBI" id="CHEBI:58533"/>
        <dbReference type="EC" id="2.4.2.28"/>
    </reaction>
    <physiologicalReaction direction="left-to-right" evidence="9">
        <dbReference type="Rhea" id="RHEA:11853"/>
    </physiologicalReaction>
</comment>
<dbReference type="Gene3D" id="3.60.140.10">
    <property type="entry name" value="CNF1/YfiH-like putative cysteine hydrolases"/>
    <property type="match status" value="1"/>
</dbReference>
<evidence type="ECO:0000256" key="1">
    <source>
        <dbReference type="ARBA" id="ARBA00000553"/>
    </source>
</evidence>
<evidence type="ECO:0000256" key="6">
    <source>
        <dbReference type="ARBA" id="ARBA00022833"/>
    </source>
</evidence>
<dbReference type="EMBL" id="CAEZUP010000086">
    <property type="protein sequence ID" value="CAB4619308.1"/>
    <property type="molecule type" value="Genomic_DNA"/>
</dbReference>
<dbReference type="PANTHER" id="PTHR30616:SF2">
    <property type="entry name" value="PURINE NUCLEOSIDE PHOSPHORYLASE LACC1"/>
    <property type="match status" value="1"/>
</dbReference>
<dbReference type="GO" id="GO:0016787">
    <property type="term" value="F:hydrolase activity"/>
    <property type="evidence" value="ECO:0007669"/>
    <property type="project" value="UniProtKB-KW"/>
</dbReference>
<gene>
    <name evidence="10" type="ORF">UFOPK1835_01638</name>
</gene>
<evidence type="ECO:0000256" key="7">
    <source>
        <dbReference type="ARBA" id="ARBA00047989"/>
    </source>
</evidence>
<evidence type="ECO:0000256" key="3">
    <source>
        <dbReference type="ARBA" id="ARBA00022679"/>
    </source>
</evidence>
<sequence>MESWSETLGNGIGSDGPAKVEIRCTEKADGDLSIDSDADRLDANRRQIVDRPWIWLRQVHGNRVVVVSDSANPDELDAILGTEADAIVTRRDDVALAVQSADCATIALWSDDGVIGAVHAGWRGLEADVVGATVDAMRSMGAETIHARTGPCIGVECYEFGATELRRMVALFGPEVVGRSAEGNDALDVRRAVSLSLARSGVDHAGGSSRCSACQPHELWSHRSRNEKQRQALVVWIGHDE</sequence>